<feature type="region of interest" description="Disordered" evidence="1">
    <location>
        <begin position="111"/>
        <end position="156"/>
    </location>
</feature>
<organism evidence="2 3">
    <name type="scientific">Aspergillus granulosus</name>
    <dbReference type="NCBI Taxonomy" id="176169"/>
    <lineage>
        <taxon>Eukaryota</taxon>
        <taxon>Fungi</taxon>
        <taxon>Dikarya</taxon>
        <taxon>Ascomycota</taxon>
        <taxon>Pezizomycotina</taxon>
        <taxon>Eurotiomycetes</taxon>
        <taxon>Eurotiomycetidae</taxon>
        <taxon>Eurotiales</taxon>
        <taxon>Aspergillaceae</taxon>
        <taxon>Aspergillus</taxon>
        <taxon>Aspergillus subgen. Nidulantes</taxon>
    </lineage>
</organism>
<proteinExistence type="predicted"/>
<evidence type="ECO:0000313" key="3">
    <source>
        <dbReference type="Proteomes" id="UP001610334"/>
    </source>
</evidence>
<keyword evidence="3" id="KW-1185">Reference proteome</keyword>
<feature type="compositionally biased region" description="Basic residues" evidence="1">
    <location>
        <begin position="34"/>
        <end position="43"/>
    </location>
</feature>
<dbReference type="EMBL" id="JBFXLT010000004">
    <property type="protein sequence ID" value="KAL2821640.1"/>
    <property type="molecule type" value="Genomic_DNA"/>
</dbReference>
<evidence type="ECO:0000256" key="1">
    <source>
        <dbReference type="SAM" id="MobiDB-lite"/>
    </source>
</evidence>
<feature type="region of interest" description="Disordered" evidence="1">
    <location>
        <begin position="30"/>
        <end position="51"/>
    </location>
</feature>
<evidence type="ECO:0000313" key="2">
    <source>
        <dbReference type="EMBL" id="KAL2821640.1"/>
    </source>
</evidence>
<reference evidence="2 3" key="1">
    <citation type="submission" date="2024-07" db="EMBL/GenBank/DDBJ databases">
        <title>Section-level genome sequencing and comparative genomics of Aspergillus sections Usti and Cavernicolus.</title>
        <authorList>
            <consortium name="Lawrence Berkeley National Laboratory"/>
            <person name="Nybo J.L."/>
            <person name="Vesth T.C."/>
            <person name="Theobald S."/>
            <person name="Frisvad J.C."/>
            <person name="Larsen T.O."/>
            <person name="Kjaerboelling I."/>
            <person name="Rothschild-Mancinelli K."/>
            <person name="Lyhne E.K."/>
            <person name="Kogle M.E."/>
            <person name="Barry K."/>
            <person name="Clum A."/>
            <person name="Na H."/>
            <person name="Ledsgaard L."/>
            <person name="Lin J."/>
            <person name="Lipzen A."/>
            <person name="Kuo A."/>
            <person name="Riley R."/>
            <person name="Mondo S."/>
            <person name="Labutti K."/>
            <person name="Haridas S."/>
            <person name="Pangalinan J."/>
            <person name="Salamov A.A."/>
            <person name="Simmons B.A."/>
            <person name="Magnuson J.K."/>
            <person name="Chen J."/>
            <person name="Drula E."/>
            <person name="Henrissat B."/>
            <person name="Wiebenga A."/>
            <person name="Lubbers R.J."/>
            <person name="Gomes A.C."/>
            <person name="Makela M.R."/>
            <person name="Stajich J."/>
            <person name="Grigoriev I.V."/>
            <person name="Mortensen U.H."/>
            <person name="De Vries R.P."/>
            <person name="Baker S.E."/>
            <person name="Andersen M.R."/>
        </authorList>
    </citation>
    <scope>NUCLEOTIDE SEQUENCE [LARGE SCALE GENOMIC DNA]</scope>
    <source>
        <strain evidence="2 3">CBS 588.65</strain>
    </source>
</reference>
<name>A0ABR4I1R1_9EURO</name>
<accession>A0ABR4I1R1</accession>
<sequence length="179" mass="19409">MSLEADEPKVRTRSGKENYLLAIKPGVRADHSARGSHRTKATRSKLGSQAPVAFEAGSQGNRYLAFCPSGHTGRAHDAVKPWIGPICQPLSSKNSDCWNIRFVGGPALFQQQQGGGESIASRTPLSWCKSPVQSQSASPDRDDGASSSPDWTRRDQRTVIGVKTHWGVDKVVWSKNGLI</sequence>
<comment type="caution">
    <text evidence="2">The sequence shown here is derived from an EMBL/GenBank/DDBJ whole genome shotgun (WGS) entry which is preliminary data.</text>
</comment>
<protein>
    <submittedName>
        <fullName evidence="2">Uncharacterized protein</fullName>
    </submittedName>
</protein>
<dbReference type="Proteomes" id="UP001610334">
    <property type="component" value="Unassembled WGS sequence"/>
</dbReference>
<gene>
    <name evidence="2" type="ORF">BJX63DRAFT_223274</name>
</gene>